<comment type="caution">
    <text evidence="1">The sequence shown here is derived from an EMBL/GenBank/DDBJ whole genome shotgun (WGS) entry which is preliminary data.</text>
</comment>
<gene>
    <name evidence="1" type="ORF">CCS01_03470</name>
</gene>
<dbReference type="RefSeq" id="WP_104517450.1">
    <property type="nucleotide sequence ID" value="NZ_NHRY01000048.1"/>
</dbReference>
<dbReference type="EMBL" id="NHRY01000048">
    <property type="protein sequence ID" value="PPQ37419.1"/>
    <property type="molecule type" value="Genomic_DNA"/>
</dbReference>
<reference evidence="1 2" key="1">
    <citation type="journal article" date="2018" name="Arch. Microbiol.">
        <title>New insights into the metabolic potential of the phototrophic purple bacterium Rhodopila globiformis DSM 161(T) from its draft genome sequence and evidence for a vanadium-dependent nitrogenase.</title>
        <authorList>
            <person name="Imhoff J.F."/>
            <person name="Rahn T."/>
            <person name="Kunzel S."/>
            <person name="Neulinger S.C."/>
        </authorList>
    </citation>
    <scope>NUCLEOTIDE SEQUENCE [LARGE SCALE GENOMIC DNA]</scope>
    <source>
        <strain evidence="1 2">DSM 161</strain>
    </source>
</reference>
<sequence>MNPQEPFWQQQPRYDGASFDLSHLKPLDRVLLTASRQSIPLRVRFSYHCCTDKPGRRDLGARITDDTRPDEVRYFCPVRWFLSLRLPGLVKSLDTHRLAPVPGYQWLLIENVPGISLPWAVWLKVMPGSPCGPMVVGVESAYLAAAPPKGGKPESFRFVVEQTRRSEKLWGLP</sequence>
<name>A0A2S6NMR4_RHOGL</name>
<accession>A0A2S6NMR4</accession>
<dbReference type="Proteomes" id="UP000239724">
    <property type="component" value="Unassembled WGS sequence"/>
</dbReference>
<evidence type="ECO:0000313" key="2">
    <source>
        <dbReference type="Proteomes" id="UP000239724"/>
    </source>
</evidence>
<dbReference type="OrthoDB" id="8456995at2"/>
<dbReference type="AlphaFoldDB" id="A0A2S6NMR4"/>
<protein>
    <submittedName>
        <fullName evidence="1">Uncharacterized protein</fullName>
    </submittedName>
</protein>
<keyword evidence="2" id="KW-1185">Reference proteome</keyword>
<proteinExistence type="predicted"/>
<organism evidence="1 2">
    <name type="scientific">Rhodopila globiformis</name>
    <name type="common">Rhodopseudomonas globiformis</name>
    <dbReference type="NCBI Taxonomy" id="1071"/>
    <lineage>
        <taxon>Bacteria</taxon>
        <taxon>Pseudomonadati</taxon>
        <taxon>Pseudomonadota</taxon>
        <taxon>Alphaproteobacteria</taxon>
        <taxon>Acetobacterales</taxon>
        <taxon>Acetobacteraceae</taxon>
        <taxon>Rhodopila</taxon>
    </lineage>
</organism>
<evidence type="ECO:0000313" key="1">
    <source>
        <dbReference type="EMBL" id="PPQ37419.1"/>
    </source>
</evidence>